<proteinExistence type="predicted"/>
<dbReference type="RefSeq" id="WP_188822488.1">
    <property type="nucleotide sequence ID" value="NZ_BMLK01000024.1"/>
</dbReference>
<dbReference type="Proteomes" id="UP000605099">
    <property type="component" value="Unassembled WGS sequence"/>
</dbReference>
<accession>A0ABQ2JYP0</accession>
<protein>
    <submittedName>
        <fullName evidence="1">Uncharacterized protein</fullName>
    </submittedName>
</protein>
<dbReference type="EMBL" id="BMLK01000024">
    <property type="protein sequence ID" value="GGN59066.1"/>
    <property type="molecule type" value="Genomic_DNA"/>
</dbReference>
<comment type="caution">
    <text evidence="1">The sequence shown here is derived from an EMBL/GenBank/DDBJ whole genome shotgun (WGS) entry which is preliminary data.</text>
</comment>
<reference evidence="2" key="1">
    <citation type="journal article" date="2019" name="Int. J. Syst. Evol. Microbiol.">
        <title>The Global Catalogue of Microorganisms (GCM) 10K type strain sequencing project: providing services to taxonomists for standard genome sequencing and annotation.</title>
        <authorList>
            <consortium name="The Broad Institute Genomics Platform"/>
            <consortium name="The Broad Institute Genome Sequencing Center for Infectious Disease"/>
            <person name="Wu L."/>
            <person name="Ma J."/>
        </authorList>
    </citation>
    <scope>NUCLEOTIDE SEQUENCE [LARGE SCALE GENOMIC DNA]</scope>
    <source>
        <strain evidence="2">CGMCC 1.6784</strain>
    </source>
</reference>
<name>A0ABQ2JYP0_9SPHN</name>
<evidence type="ECO:0000313" key="2">
    <source>
        <dbReference type="Proteomes" id="UP000605099"/>
    </source>
</evidence>
<organism evidence="1 2">
    <name type="scientific">Novosphingobium indicum</name>
    <dbReference type="NCBI Taxonomy" id="462949"/>
    <lineage>
        <taxon>Bacteria</taxon>
        <taxon>Pseudomonadati</taxon>
        <taxon>Pseudomonadota</taxon>
        <taxon>Alphaproteobacteria</taxon>
        <taxon>Sphingomonadales</taxon>
        <taxon>Sphingomonadaceae</taxon>
        <taxon>Novosphingobium</taxon>
    </lineage>
</organism>
<keyword evidence="2" id="KW-1185">Reference proteome</keyword>
<gene>
    <name evidence="1" type="ORF">GCM10011349_39240</name>
</gene>
<sequence length="263" mass="29880">MGILISKAFVRQVIQDRWGAVGELEQGWAERVATGLQKVGEFRDRKTIYRWLSRGLPNDRDSIFGFAATLGVDPLVMLDIENPKFQQLLQVEWFFFLANLANSGKLSAFWPLVRPAVDWPNPEISHDFYDSTWATIEFRHTADQVRNVFAQLRITGDAEEAEFTAHRVYYLAYRRQGARDGLWRPYGIVRKRGRRAICLAHNGDMWEDENGKPTEVIVDDGGSLDIETFFGPGPCEFKVACLHPFALDVVAPSRAGKALRFSA</sequence>
<evidence type="ECO:0000313" key="1">
    <source>
        <dbReference type="EMBL" id="GGN59066.1"/>
    </source>
</evidence>